<dbReference type="InterPro" id="IPR050660">
    <property type="entry name" value="NEK_Ser/Thr_kinase"/>
</dbReference>
<keyword evidence="3" id="KW-0808">Transferase</keyword>
<feature type="compositionally biased region" description="Basic and acidic residues" evidence="8">
    <location>
        <begin position="576"/>
        <end position="604"/>
    </location>
</feature>
<evidence type="ECO:0000256" key="1">
    <source>
        <dbReference type="ARBA" id="ARBA00010886"/>
    </source>
</evidence>
<evidence type="ECO:0000256" key="5">
    <source>
        <dbReference type="ARBA" id="ARBA00022777"/>
    </source>
</evidence>
<dbReference type="Proteomes" id="UP001283341">
    <property type="component" value="Unassembled WGS sequence"/>
</dbReference>
<dbReference type="InterPro" id="IPR000719">
    <property type="entry name" value="Prot_kinase_dom"/>
</dbReference>
<dbReference type="Gene3D" id="1.10.510.10">
    <property type="entry name" value="Transferase(Phosphotransferase) domain 1"/>
    <property type="match status" value="1"/>
</dbReference>
<dbReference type="SMART" id="SM00220">
    <property type="entry name" value="S_TKc"/>
    <property type="match status" value="1"/>
</dbReference>
<reference evidence="10" key="1">
    <citation type="journal article" date="2023" name="Mol. Phylogenet. Evol.">
        <title>Genome-scale phylogeny and comparative genomics of the fungal order Sordariales.</title>
        <authorList>
            <person name="Hensen N."/>
            <person name="Bonometti L."/>
            <person name="Westerberg I."/>
            <person name="Brannstrom I.O."/>
            <person name="Guillou S."/>
            <person name="Cros-Aarteil S."/>
            <person name="Calhoun S."/>
            <person name="Haridas S."/>
            <person name="Kuo A."/>
            <person name="Mondo S."/>
            <person name="Pangilinan J."/>
            <person name="Riley R."/>
            <person name="LaButti K."/>
            <person name="Andreopoulos B."/>
            <person name="Lipzen A."/>
            <person name="Chen C."/>
            <person name="Yan M."/>
            <person name="Daum C."/>
            <person name="Ng V."/>
            <person name="Clum A."/>
            <person name="Steindorff A."/>
            <person name="Ohm R.A."/>
            <person name="Martin F."/>
            <person name="Silar P."/>
            <person name="Natvig D.O."/>
            <person name="Lalanne C."/>
            <person name="Gautier V."/>
            <person name="Ament-Velasquez S.L."/>
            <person name="Kruys A."/>
            <person name="Hutchinson M.I."/>
            <person name="Powell A.J."/>
            <person name="Barry K."/>
            <person name="Miller A.N."/>
            <person name="Grigoriev I.V."/>
            <person name="Debuchy R."/>
            <person name="Gladieux P."/>
            <person name="Hiltunen Thoren M."/>
            <person name="Johannesson H."/>
        </authorList>
    </citation>
    <scope>NUCLEOTIDE SEQUENCE</scope>
    <source>
        <strain evidence="10">CBS 118394</strain>
    </source>
</reference>
<dbReference type="InterPro" id="IPR011009">
    <property type="entry name" value="Kinase-like_dom_sf"/>
</dbReference>
<feature type="region of interest" description="Disordered" evidence="8">
    <location>
        <begin position="487"/>
        <end position="625"/>
    </location>
</feature>
<feature type="domain" description="Protein kinase" evidence="9">
    <location>
        <begin position="223"/>
        <end position="471"/>
    </location>
</feature>
<reference evidence="10" key="2">
    <citation type="submission" date="2023-06" db="EMBL/GenBank/DDBJ databases">
        <authorList>
            <consortium name="Lawrence Berkeley National Laboratory"/>
            <person name="Haridas S."/>
            <person name="Hensen N."/>
            <person name="Bonometti L."/>
            <person name="Westerberg I."/>
            <person name="Brannstrom I.O."/>
            <person name="Guillou S."/>
            <person name="Cros-Aarteil S."/>
            <person name="Calhoun S."/>
            <person name="Kuo A."/>
            <person name="Mondo S."/>
            <person name="Pangilinan J."/>
            <person name="Riley R."/>
            <person name="Labutti K."/>
            <person name="Andreopoulos B."/>
            <person name="Lipzen A."/>
            <person name="Chen C."/>
            <person name="Yanf M."/>
            <person name="Daum C."/>
            <person name="Ng V."/>
            <person name="Clum A."/>
            <person name="Steindorff A."/>
            <person name="Ohm R."/>
            <person name="Martin F."/>
            <person name="Silar P."/>
            <person name="Natvig D."/>
            <person name="Lalanne C."/>
            <person name="Gautier V."/>
            <person name="Ament-Velasquez S.L."/>
            <person name="Kruys A."/>
            <person name="Hutchinson M.I."/>
            <person name="Powell A.J."/>
            <person name="Barry K."/>
            <person name="Miller A.N."/>
            <person name="Grigoriev I.V."/>
            <person name="Debuchy R."/>
            <person name="Gladieux P."/>
            <person name="Thoren M.H."/>
            <person name="Johannesson H."/>
        </authorList>
    </citation>
    <scope>NUCLEOTIDE SEQUENCE</scope>
    <source>
        <strain evidence="10">CBS 118394</strain>
    </source>
</reference>
<dbReference type="SUPFAM" id="SSF56112">
    <property type="entry name" value="Protein kinase-like (PK-like)"/>
    <property type="match status" value="1"/>
</dbReference>
<feature type="compositionally biased region" description="Low complexity" evidence="8">
    <location>
        <begin position="495"/>
        <end position="509"/>
    </location>
</feature>
<evidence type="ECO:0000256" key="8">
    <source>
        <dbReference type="SAM" id="MobiDB-lite"/>
    </source>
</evidence>
<dbReference type="GO" id="GO:0004674">
    <property type="term" value="F:protein serine/threonine kinase activity"/>
    <property type="evidence" value="ECO:0007669"/>
    <property type="project" value="UniProtKB-EC"/>
</dbReference>
<dbReference type="PROSITE" id="PS50011">
    <property type="entry name" value="PROTEIN_KINASE_DOM"/>
    <property type="match status" value="1"/>
</dbReference>
<dbReference type="EMBL" id="JAUEDM010000007">
    <property type="protein sequence ID" value="KAK3314421.1"/>
    <property type="molecule type" value="Genomic_DNA"/>
</dbReference>
<dbReference type="InterPro" id="IPR017441">
    <property type="entry name" value="Protein_kinase_ATP_BS"/>
</dbReference>
<evidence type="ECO:0000256" key="4">
    <source>
        <dbReference type="ARBA" id="ARBA00022741"/>
    </source>
</evidence>
<evidence type="ECO:0000256" key="7">
    <source>
        <dbReference type="PROSITE-ProRule" id="PRU10141"/>
    </source>
</evidence>
<gene>
    <name evidence="10" type="ORF">B0H66DRAFT_377343</name>
</gene>
<evidence type="ECO:0000256" key="3">
    <source>
        <dbReference type="ARBA" id="ARBA00022679"/>
    </source>
</evidence>
<dbReference type="PANTHER" id="PTHR43671">
    <property type="entry name" value="SERINE/THREONINE-PROTEIN KINASE NEK"/>
    <property type="match status" value="1"/>
</dbReference>
<name>A0AAE0HYV5_9PEZI</name>
<dbReference type="AlphaFoldDB" id="A0AAE0HYV5"/>
<evidence type="ECO:0000313" key="11">
    <source>
        <dbReference type="Proteomes" id="UP001283341"/>
    </source>
</evidence>
<organism evidence="10 11">
    <name type="scientific">Apodospora peruviana</name>
    <dbReference type="NCBI Taxonomy" id="516989"/>
    <lineage>
        <taxon>Eukaryota</taxon>
        <taxon>Fungi</taxon>
        <taxon>Dikarya</taxon>
        <taxon>Ascomycota</taxon>
        <taxon>Pezizomycotina</taxon>
        <taxon>Sordariomycetes</taxon>
        <taxon>Sordariomycetidae</taxon>
        <taxon>Sordariales</taxon>
        <taxon>Lasiosphaeriaceae</taxon>
        <taxon>Apodospora</taxon>
    </lineage>
</organism>
<evidence type="ECO:0000256" key="2">
    <source>
        <dbReference type="ARBA" id="ARBA00012513"/>
    </source>
</evidence>
<sequence length="625" mass="68459">MTFQPSTKTLFHLQPLSSDARDALQHPDNRRFVSSNYGRPGLEIGFHVPSVPGGRTIARLGRDADLILCGKSLSRVHVAFEIHPETLVVLLSVRSSQLNPGVTVQPPPEDTRTDDKTDLDGTPDSAVEQIQGDCVIQYGQEYEISIGPTNVFRVRWHQIDGLSGTAAAAVLRERAVQGYRESQKQADALISRLQPTEITSSDLRSWYATRLHTAKSFSIREVPAARKSIGRGAFGEVFRGVDNLSGGAFAVKQIRLGNTGDVERARSTLHREIKTLEMLSHANIIELLATKGWGTDVVEIFMPLRDGTLDVLAGKRIVPDDDLCMEVLRQVLQALDYLAFRNQCHRDIKPQNILFSDLGQGKYLFQVADFGLANHASLANTFCGTGLYMAPEFFPEHGGFSQSPKVDVWSLFVTILAIHSNLDFPPPGRREYGDILQAVRQLKRASVVKAMARENPHRRASAAQMLVALFEGKGLTTPRSQVAAIVPDDTDDGVAPPQQAVQQARASPPGREISARGGRQKDARPAGPTPLVVYPIHNRRRAQAGSPVAAQQVPHPHRGGVAKPAAQPAGRRRQVLGRELDRALDRARGKGPEPRKRRDGDLSRNQRVLAPAEGPSRMPGRFPGG</sequence>
<protein>
    <recommendedName>
        <fullName evidence="2">non-specific serine/threonine protein kinase</fullName>
        <ecNumber evidence="2">2.7.11.1</ecNumber>
    </recommendedName>
</protein>
<accession>A0AAE0HYV5</accession>
<evidence type="ECO:0000259" key="9">
    <source>
        <dbReference type="PROSITE" id="PS50011"/>
    </source>
</evidence>
<dbReference type="EC" id="2.7.11.1" evidence="2"/>
<keyword evidence="5 10" id="KW-0418">Kinase</keyword>
<dbReference type="GO" id="GO:0005524">
    <property type="term" value="F:ATP binding"/>
    <property type="evidence" value="ECO:0007669"/>
    <property type="project" value="UniProtKB-UniRule"/>
</dbReference>
<keyword evidence="4 7" id="KW-0547">Nucleotide-binding</keyword>
<feature type="compositionally biased region" description="Basic and acidic residues" evidence="8">
    <location>
        <begin position="109"/>
        <end position="119"/>
    </location>
</feature>
<comment type="caution">
    <text evidence="10">The sequence shown here is derived from an EMBL/GenBank/DDBJ whole genome shotgun (WGS) entry which is preliminary data.</text>
</comment>
<keyword evidence="11" id="KW-1185">Reference proteome</keyword>
<evidence type="ECO:0000256" key="6">
    <source>
        <dbReference type="ARBA" id="ARBA00022840"/>
    </source>
</evidence>
<feature type="binding site" evidence="7">
    <location>
        <position position="252"/>
    </location>
    <ligand>
        <name>ATP</name>
        <dbReference type="ChEBI" id="CHEBI:30616"/>
    </ligand>
</feature>
<keyword evidence="6 7" id="KW-0067">ATP-binding</keyword>
<proteinExistence type="inferred from homology"/>
<evidence type="ECO:0000313" key="10">
    <source>
        <dbReference type="EMBL" id="KAK3314421.1"/>
    </source>
</evidence>
<feature type="region of interest" description="Disordered" evidence="8">
    <location>
        <begin position="99"/>
        <end position="124"/>
    </location>
</feature>
<dbReference type="PROSITE" id="PS00107">
    <property type="entry name" value="PROTEIN_KINASE_ATP"/>
    <property type="match status" value="1"/>
</dbReference>
<dbReference type="Pfam" id="PF00069">
    <property type="entry name" value="Pkinase"/>
    <property type="match status" value="1"/>
</dbReference>
<dbReference type="CDD" id="cd00180">
    <property type="entry name" value="PKc"/>
    <property type="match status" value="1"/>
</dbReference>
<comment type="similarity">
    <text evidence="1">Belongs to the protein kinase superfamily. NEK Ser/Thr protein kinase family. NIMA subfamily.</text>
</comment>
<dbReference type="PANTHER" id="PTHR43671:SF13">
    <property type="entry name" value="SERINE_THREONINE-PROTEIN KINASE NEK2"/>
    <property type="match status" value="1"/>
</dbReference>